<evidence type="ECO:0000256" key="8">
    <source>
        <dbReference type="ARBA" id="ARBA00023125"/>
    </source>
</evidence>
<keyword evidence="2" id="KW-0489">Methyltransferase</keyword>
<evidence type="ECO:0000256" key="1">
    <source>
        <dbReference type="ARBA" id="ARBA00001947"/>
    </source>
</evidence>
<evidence type="ECO:0000256" key="11">
    <source>
        <dbReference type="ARBA" id="ARBA00023204"/>
    </source>
</evidence>
<feature type="domain" description="HTH araC/xylS-type" evidence="12">
    <location>
        <begin position="89"/>
        <end position="187"/>
    </location>
</feature>
<dbReference type="PIRSF" id="PIRSF000408">
    <property type="entry name" value="Alkyltransferas_AdaA"/>
    <property type="match status" value="1"/>
</dbReference>
<keyword evidence="3" id="KW-0808">Transferase</keyword>
<dbReference type="PANTHER" id="PTHR43280">
    <property type="entry name" value="ARAC-FAMILY TRANSCRIPTIONAL REGULATOR"/>
    <property type="match status" value="1"/>
</dbReference>
<keyword evidence="8" id="KW-0238">DNA-binding</keyword>
<reference evidence="13" key="1">
    <citation type="submission" date="2022-04" db="EMBL/GenBank/DDBJ databases">
        <authorList>
            <person name="Seo M.-J."/>
        </authorList>
    </citation>
    <scope>NUCLEOTIDE SEQUENCE</scope>
    <source>
        <strain evidence="13">MBLB2552</strain>
    </source>
</reference>
<dbReference type="InterPro" id="IPR004026">
    <property type="entry name" value="Ada_DNA_repair_Zn-bd"/>
</dbReference>
<name>A0A9X1Y023_9BACL</name>
<comment type="caution">
    <text evidence="13">The sequence shown here is derived from an EMBL/GenBank/DDBJ whole genome shotgun (WGS) entry which is preliminary data.</text>
</comment>
<dbReference type="PROSITE" id="PS00041">
    <property type="entry name" value="HTH_ARAC_FAMILY_1"/>
    <property type="match status" value="1"/>
</dbReference>
<dbReference type="SUPFAM" id="SSF57884">
    <property type="entry name" value="Ada DNA repair protein, N-terminal domain (N-Ada 10)"/>
    <property type="match status" value="1"/>
</dbReference>
<dbReference type="InterPro" id="IPR020449">
    <property type="entry name" value="Tscrpt_reg_AraC-type_HTH"/>
</dbReference>
<gene>
    <name evidence="13" type="ORF">M0651_12950</name>
</gene>
<dbReference type="PRINTS" id="PR00032">
    <property type="entry name" value="HTHARAC"/>
</dbReference>
<dbReference type="InterPro" id="IPR016220">
    <property type="entry name" value="Me-P-triester_DNA_alkyl-Trfase"/>
</dbReference>
<comment type="cofactor">
    <cofactor evidence="1">
        <name>Zn(2+)</name>
        <dbReference type="ChEBI" id="CHEBI:29105"/>
    </cofactor>
</comment>
<keyword evidence="6" id="KW-0862">Zinc</keyword>
<dbReference type="RefSeq" id="WP_248552155.1">
    <property type="nucleotide sequence ID" value="NZ_JALPRK010000010.1"/>
</dbReference>
<dbReference type="PANTHER" id="PTHR43280:SF28">
    <property type="entry name" value="HTH-TYPE TRANSCRIPTIONAL ACTIVATOR RHAS"/>
    <property type="match status" value="1"/>
</dbReference>
<dbReference type="GO" id="GO:0043565">
    <property type="term" value="F:sequence-specific DNA binding"/>
    <property type="evidence" value="ECO:0007669"/>
    <property type="project" value="InterPro"/>
</dbReference>
<dbReference type="Pfam" id="PF02805">
    <property type="entry name" value="Ada_Zn_binding"/>
    <property type="match status" value="1"/>
</dbReference>
<dbReference type="FunFam" id="3.40.10.10:FF:000001">
    <property type="entry name" value="DNA-3-methyladenine glycosylase 2"/>
    <property type="match status" value="1"/>
</dbReference>
<evidence type="ECO:0000256" key="10">
    <source>
        <dbReference type="ARBA" id="ARBA00023163"/>
    </source>
</evidence>
<keyword evidence="5" id="KW-0227">DNA damage</keyword>
<dbReference type="InterPro" id="IPR009057">
    <property type="entry name" value="Homeodomain-like_sf"/>
</dbReference>
<dbReference type="Proteomes" id="UP001139534">
    <property type="component" value="Unassembled WGS sequence"/>
</dbReference>
<keyword evidence="10" id="KW-0804">Transcription</keyword>
<evidence type="ECO:0000256" key="5">
    <source>
        <dbReference type="ARBA" id="ARBA00022763"/>
    </source>
</evidence>
<dbReference type="InterPro" id="IPR035451">
    <property type="entry name" value="Ada-like_dom_sf"/>
</dbReference>
<dbReference type="GO" id="GO:0008270">
    <property type="term" value="F:zinc ion binding"/>
    <property type="evidence" value="ECO:0007669"/>
    <property type="project" value="InterPro"/>
</dbReference>
<dbReference type="PROSITE" id="PS01124">
    <property type="entry name" value="HTH_ARAC_FAMILY_2"/>
    <property type="match status" value="1"/>
</dbReference>
<keyword evidence="9" id="KW-0010">Activator</keyword>
<evidence type="ECO:0000256" key="7">
    <source>
        <dbReference type="ARBA" id="ARBA00023015"/>
    </source>
</evidence>
<dbReference type="GO" id="GO:0032259">
    <property type="term" value="P:methylation"/>
    <property type="evidence" value="ECO:0007669"/>
    <property type="project" value="UniProtKB-KW"/>
</dbReference>
<dbReference type="SMART" id="SM00342">
    <property type="entry name" value="HTH_ARAC"/>
    <property type="match status" value="1"/>
</dbReference>
<dbReference type="InterPro" id="IPR018060">
    <property type="entry name" value="HTH_AraC"/>
</dbReference>
<evidence type="ECO:0000256" key="9">
    <source>
        <dbReference type="ARBA" id="ARBA00023159"/>
    </source>
</evidence>
<evidence type="ECO:0000256" key="2">
    <source>
        <dbReference type="ARBA" id="ARBA00022603"/>
    </source>
</evidence>
<dbReference type="Pfam" id="PF12833">
    <property type="entry name" value="HTH_18"/>
    <property type="match status" value="1"/>
</dbReference>
<keyword evidence="11" id="KW-0234">DNA repair</keyword>
<sequence length="193" mass="21916">MTMTSGDYPTASETEWQAIIQNDASQDGRFFYAVASTGIFCRPSCKSKPPKRENVRIFASAEQAKAARFRPCKRCKPDGQPLPDREWVGQIADYIDHHYDEKLTLELLADMCHGSPYHLQRTFKRVMQMTPVEYIQRRRIEAAKRALLHTRRTVADIALEVGIGSPAYFITLFKKTTGVTPNEYRNAQAGSPT</sequence>
<dbReference type="GO" id="GO:0008168">
    <property type="term" value="F:methyltransferase activity"/>
    <property type="evidence" value="ECO:0007669"/>
    <property type="project" value="UniProtKB-KW"/>
</dbReference>
<dbReference type="GO" id="GO:0006307">
    <property type="term" value="P:DNA alkylation repair"/>
    <property type="evidence" value="ECO:0007669"/>
    <property type="project" value="UniProtKB-ARBA"/>
</dbReference>
<proteinExistence type="predicted"/>
<dbReference type="EMBL" id="JALPRK010000010">
    <property type="protein sequence ID" value="MCK8488083.1"/>
    <property type="molecule type" value="Genomic_DNA"/>
</dbReference>
<evidence type="ECO:0000256" key="4">
    <source>
        <dbReference type="ARBA" id="ARBA00022723"/>
    </source>
</evidence>
<evidence type="ECO:0000313" key="13">
    <source>
        <dbReference type="EMBL" id="MCK8488083.1"/>
    </source>
</evidence>
<evidence type="ECO:0000256" key="6">
    <source>
        <dbReference type="ARBA" id="ARBA00022833"/>
    </source>
</evidence>
<protein>
    <submittedName>
        <fullName evidence="13">Bifunctional transcriptional activator/DNA repair enzyme AdaA</fullName>
    </submittedName>
</protein>
<evidence type="ECO:0000256" key="3">
    <source>
        <dbReference type="ARBA" id="ARBA00022679"/>
    </source>
</evidence>
<dbReference type="InterPro" id="IPR018062">
    <property type="entry name" value="HTH_AraC-typ_CS"/>
</dbReference>
<dbReference type="AlphaFoldDB" id="A0A9X1Y023"/>
<keyword evidence="7" id="KW-0805">Transcription regulation</keyword>
<keyword evidence="14" id="KW-1185">Reference proteome</keyword>
<evidence type="ECO:0000313" key="14">
    <source>
        <dbReference type="Proteomes" id="UP001139534"/>
    </source>
</evidence>
<organism evidence="13 14">
    <name type="scientific">Paenibacillus mellifer</name>
    <dbReference type="NCBI Taxonomy" id="2937794"/>
    <lineage>
        <taxon>Bacteria</taxon>
        <taxon>Bacillati</taxon>
        <taxon>Bacillota</taxon>
        <taxon>Bacilli</taxon>
        <taxon>Bacillales</taxon>
        <taxon>Paenibacillaceae</taxon>
        <taxon>Paenibacillus</taxon>
    </lineage>
</organism>
<dbReference type="Gene3D" id="1.10.10.60">
    <property type="entry name" value="Homeodomain-like"/>
    <property type="match status" value="2"/>
</dbReference>
<dbReference type="Gene3D" id="3.40.10.10">
    <property type="entry name" value="DNA Methylphosphotriester Repair Domain"/>
    <property type="match status" value="1"/>
</dbReference>
<dbReference type="SUPFAM" id="SSF46689">
    <property type="entry name" value="Homeodomain-like"/>
    <property type="match status" value="2"/>
</dbReference>
<evidence type="ECO:0000259" key="12">
    <source>
        <dbReference type="PROSITE" id="PS01124"/>
    </source>
</evidence>
<accession>A0A9X1Y023</accession>
<keyword evidence="4" id="KW-0479">Metal-binding</keyword>
<dbReference type="GO" id="GO:0003700">
    <property type="term" value="F:DNA-binding transcription factor activity"/>
    <property type="evidence" value="ECO:0007669"/>
    <property type="project" value="InterPro"/>
</dbReference>